<evidence type="ECO:0000256" key="2">
    <source>
        <dbReference type="ARBA" id="ARBA00022884"/>
    </source>
</evidence>
<accession>A0ABP9F7Z8</accession>
<dbReference type="Pfam" id="PF04352">
    <property type="entry name" value="ProQ"/>
    <property type="match status" value="1"/>
</dbReference>
<dbReference type="InterPro" id="IPR035236">
    <property type="entry name" value="ProQ_C"/>
</dbReference>
<dbReference type="Proteomes" id="UP001499988">
    <property type="component" value="Unassembled WGS sequence"/>
</dbReference>
<dbReference type="PANTHER" id="PTHR38106:SF1">
    <property type="entry name" value="RNA CHAPERONE PROQ"/>
    <property type="match status" value="1"/>
</dbReference>
<feature type="compositionally biased region" description="Basic and acidic residues" evidence="5">
    <location>
        <begin position="140"/>
        <end position="149"/>
    </location>
</feature>
<protein>
    <recommendedName>
        <fullName evidence="4">RNA chaperone ProQ</fullName>
    </recommendedName>
</protein>
<dbReference type="HAMAP" id="MF_00749">
    <property type="entry name" value="ProQ"/>
    <property type="match status" value="1"/>
</dbReference>
<dbReference type="Gene3D" id="1.10.1710.10">
    <property type="entry name" value="ProQ/FinO domain"/>
    <property type="match status" value="1"/>
</dbReference>
<keyword evidence="1 4" id="KW-0963">Cytoplasm</keyword>
<keyword evidence="8" id="KW-1185">Reference proteome</keyword>
<dbReference type="InterPro" id="IPR016103">
    <property type="entry name" value="ProQ/FinO"/>
</dbReference>
<evidence type="ECO:0000256" key="1">
    <source>
        <dbReference type="ARBA" id="ARBA00022490"/>
    </source>
</evidence>
<dbReference type="InterPro" id="IPR036442">
    <property type="entry name" value="ProQ/FinO_sf"/>
</dbReference>
<dbReference type="InterPro" id="IPR023529">
    <property type="entry name" value="ProQ"/>
</dbReference>
<keyword evidence="2 4" id="KW-0694">RNA-binding</keyword>
<name>A0ABP9F7Z8_9GAMM</name>
<dbReference type="EMBL" id="BAABJZ010000096">
    <property type="protein sequence ID" value="GAA4896218.1"/>
    <property type="molecule type" value="Genomic_DNA"/>
</dbReference>
<dbReference type="RefSeq" id="WP_345336432.1">
    <property type="nucleotide sequence ID" value="NZ_BAABJZ010000096.1"/>
</dbReference>
<comment type="function">
    <text evidence="4">RNA chaperone with significant RNA binding, RNA strand exchange and RNA duplexing activities.</text>
</comment>
<evidence type="ECO:0000256" key="5">
    <source>
        <dbReference type="SAM" id="MobiDB-lite"/>
    </source>
</evidence>
<gene>
    <name evidence="4 7" type="primary">proQ</name>
    <name evidence="7" type="ORF">GCM10023333_31760</name>
</gene>
<evidence type="ECO:0000259" key="6">
    <source>
        <dbReference type="SMART" id="SM00945"/>
    </source>
</evidence>
<dbReference type="SUPFAM" id="SSF48657">
    <property type="entry name" value="FinO-like"/>
    <property type="match status" value="1"/>
</dbReference>
<feature type="compositionally biased region" description="Basic and acidic residues" evidence="5">
    <location>
        <begin position="111"/>
        <end position="133"/>
    </location>
</feature>
<organism evidence="7 8">
    <name type="scientific">Ferrimonas pelagia</name>
    <dbReference type="NCBI Taxonomy" id="1177826"/>
    <lineage>
        <taxon>Bacteria</taxon>
        <taxon>Pseudomonadati</taxon>
        <taxon>Pseudomonadota</taxon>
        <taxon>Gammaproteobacteria</taxon>
        <taxon>Alteromonadales</taxon>
        <taxon>Ferrimonadaceae</taxon>
        <taxon>Ferrimonas</taxon>
    </lineage>
</organism>
<dbReference type="NCBIfam" id="NF003434">
    <property type="entry name" value="PRK04950.1"/>
    <property type="match status" value="1"/>
</dbReference>
<sequence>MTTEQNNTPETTEKLKDVKEVIAYLAERFPACFTVEGDAKPLKIGLFQDLAERLEGDEKVSKTQLRQAIRRYTNSWRYLRCAKAGAVRVDLDGNDCGALDAEHIEHAEKTLKESQERAKAARQEKQAKDPKAAKERRRPARAERAEKAKPAKLKSKPAQKVEQKRNLPPLEKVSADKLSVNQTVMVKLGRTPAKGVVVDLNRDDVMVRLESGLTVKVKAEHIRV</sequence>
<feature type="domain" description="ProQ/FinO" evidence="6">
    <location>
        <begin position="13"/>
        <end position="127"/>
    </location>
</feature>
<comment type="caution">
    <text evidence="7">The sequence shown here is derived from an EMBL/GenBank/DDBJ whole genome shotgun (WGS) entry which is preliminary data.</text>
</comment>
<evidence type="ECO:0000256" key="3">
    <source>
        <dbReference type="ARBA" id="ARBA00023186"/>
    </source>
</evidence>
<evidence type="ECO:0000313" key="7">
    <source>
        <dbReference type="EMBL" id="GAA4896218.1"/>
    </source>
</evidence>
<dbReference type="PANTHER" id="PTHR38106">
    <property type="entry name" value="RNA CHAPERONE PROQ"/>
    <property type="match status" value="1"/>
</dbReference>
<keyword evidence="3 4" id="KW-0143">Chaperone</keyword>
<feature type="region of interest" description="Disordered" evidence="5">
    <location>
        <begin position="111"/>
        <end position="170"/>
    </location>
</feature>
<reference evidence="8" key="1">
    <citation type="journal article" date="2019" name="Int. J. Syst. Evol. Microbiol.">
        <title>The Global Catalogue of Microorganisms (GCM) 10K type strain sequencing project: providing services to taxonomists for standard genome sequencing and annotation.</title>
        <authorList>
            <consortium name="The Broad Institute Genomics Platform"/>
            <consortium name="The Broad Institute Genome Sequencing Center for Infectious Disease"/>
            <person name="Wu L."/>
            <person name="Ma J."/>
        </authorList>
    </citation>
    <scope>NUCLEOTIDE SEQUENCE [LARGE SCALE GENOMIC DNA]</scope>
    <source>
        <strain evidence="8">JCM 18401</strain>
    </source>
</reference>
<evidence type="ECO:0000313" key="8">
    <source>
        <dbReference type="Proteomes" id="UP001499988"/>
    </source>
</evidence>
<comment type="subcellular location">
    <subcellularLocation>
        <location evidence="4">Cytoplasm</location>
    </subcellularLocation>
</comment>
<comment type="similarity">
    <text evidence="4">Belongs to the ProQ family.</text>
</comment>
<dbReference type="Pfam" id="PF17516">
    <property type="entry name" value="ProQ_C"/>
    <property type="match status" value="1"/>
</dbReference>
<proteinExistence type="inferred from homology"/>
<dbReference type="SMART" id="SM00945">
    <property type="entry name" value="ProQ"/>
    <property type="match status" value="1"/>
</dbReference>
<evidence type="ECO:0000256" key="4">
    <source>
        <dbReference type="HAMAP-Rule" id="MF_00749"/>
    </source>
</evidence>